<name>G0HVZ3_HALHT</name>
<dbReference type="EMBL" id="CP002921">
    <property type="protein sequence ID" value="AEM57686.1"/>
    <property type="molecule type" value="Genomic_DNA"/>
</dbReference>
<dbReference type="HOGENOM" id="CLU_3093981_0_0_2"/>
<evidence type="ECO:0000313" key="3">
    <source>
        <dbReference type="Proteomes" id="UP000005629"/>
    </source>
</evidence>
<organism evidence="2 3">
    <name type="scientific">Haloarcula hispanica (strain ATCC 33960 / DSM 4426 / JCM 8911 / NBRC 102182 / NCIMB 2187 / VKM B-1755)</name>
    <dbReference type="NCBI Taxonomy" id="634497"/>
    <lineage>
        <taxon>Archaea</taxon>
        <taxon>Methanobacteriati</taxon>
        <taxon>Methanobacteriota</taxon>
        <taxon>Stenosarchaea group</taxon>
        <taxon>Halobacteria</taxon>
        <taxon>Halobacteriales</taxon>
        <taxon>Haloarculaceae</taxon>
        <taxon>Haloarcula</taxon>
    </lineage>
</organism>
<feature type="region of interest" description="Disordered" evidence="1">
    <location>
        <begin position="32"/>
        <end position="51"/>
    </location>
</feature>
<dbReference type="AlphaFoldDB" id="G0HVZ3"/>
<sequence>MGRLCQSGGLIPTLLKHTSVGITYSTIVETDDERDSLRSSVTSSEMGSGGL</sequence>
<evidence type="ECO:0000256" key="1">
    <source>
        <dbReference type="SAM" id="MobiDB-lite"/>
    </source>
</evidence>
<reference evidence="2 3" key="1">
    <citation type="journal article" date="2011" name="J. Bacteriol.">
        <title>Complete genome sequence of Haloarcula hispanica, a model haloarchaeon for studying genetics, metabolism, and virus-host interaction.</title>
        <authorList>
            <person name="Liu H."/>
            <person name="Wu Z."/>
            <person name="Li M."/>
            <person name="Zhang F."/>
            <person name="Zheng H."/>
            <person name="Han J."/>
            <person name="Liu J."/>
            <person name="Zhou J."/>
            <person name="Wang S."/>
            <person name="Xiang H."/>
        </authorList>
    </citation>
    <scope>NUCLEOTIDE SEQUENCE [LARGE SCALE GENOMIC DNA]</scope>
    <source>
        <strain evidence="3">ATCC 33960 / DSM 4426 / JCM 8911 / NBRC 102182 / NCIMB 2187 / VKM B-1755</strain>
    </source>
</reference>
<protein>
    <submittedName>
        <fullName evidence="2">Uncharacterized protein</fullName>
    </submittedName>
</protein>
<accession>G0HVZ3</accession>
<evidence type="ECO:0000313" key="2">
    <source>
        <dbReference type="EMBL" id="AEM57686.1"/>
    </source>
</evidence>
<dbReference type="KEGG" id="hhi:HAH_2093"/>
<gene>
    <name evidence="2" type="ordered locus">HAH_2093</name>
</gene>
<proteinExistence type="predicted"/>
<dbReference type="Proteomes" id="UP000005629">
    <property type="component" value="Chromosome I"/>
</dbReference>
<feature type="compositionally biased region" description="Polar residues" evidence="1">
    <location>
        <begin position="38"/>
        <end position="51"/>
    </location>
</feature>